<evidence type="ECO:0000256" key="18">
    <source>
        <dbReference type="SAM" id="MobiDB-lite"/>
    </source>
</evidence>
<dbReference type="InterPro" id="IPR036265">
    <property type="entry name" value="HIT-like_sf"/>
</dbReference>
<evidence type="ECO:0000256" key="19">
    <source>
        <dbReference type="SAM" id="SignalP"/>
    </source>
</evidence>
<evidence type="ECO:0000256" key="7">
    <source>
        <dbReference type="ARBA" id="ARBA00022475"/>
    </source>
</evidence>
<dbReference type="Gene3D" id="3.30.428.30">
    <property type="entry name" value="HIT family - CDH-like"/>
    <property type="match status" value="1"/>
</dbReference>
<keyword evidence="13" id="KW-0472">Membrane</keyword>
<evidence type="ECO:0000256" key="11">
    <source>
        <dbReference type="ARBA" id="ARBA00022989"/>
    </source>
</evidence>
<keyword evidence="19" id="KW-0732">Signal</keyword>
<comment type="pathway">
    <text evidence="3">Phospholipid metabolism; CDP-diacylglycerol degradation; phosphatidate from CDP-diacylglycerol: step 1/1.</text>
</comment>
<keyword evidence="10 20" id="KW-0378">Hydrolase</keyword>
<evidence type="ECO:0000313" key="21">
    <source>
        <dbReference type="Proteomes" id="UP000516422"/>
    </source>
</evidence>
<dbReference type="PROSITE" id="PS51318">
    <property type="entry name" value="TAT"/>
    <property type="match status" value="1"/>
</dbReference>
<evidence type="ECO:0000256" key="13">
    <source>
        <dbReference type="ARBA" id="ARBA00023136"/>
    </source>
</evidence>
<dbReference type="RefSeq" id="WP_037652857.1">
    <property type="nucleotide sequence ID" value="NZ_CP051006.1"/>
</dbReference>
<keyword evidence="14" id="KW-0594">Phospholipid biosynthesis</keyword>
<keyword evidence="7" id="KW-1003">Cell membrane</keyword>
<evidence type="ECO:0000256" key="6">
    <source>
        <dbReference type="ARBA" id="ARBA00012375"/>
    </source>
</evidence>
<reference evidence="20 21" key="1">
    <citation type="submission" date="2020-04" db="EMBL/GenBank/DDBJ databases">
        <title>Characterization and engineering of Streptomyces griseofuscus DSM40191 as a potential heterologous host for expression of BGCs.</title>
        <authorList>
            <person name="Gren T."/>
            <person name="Whitford C.M."/>
            <person name="Mohite O.S."/>
            <person name="Joergensen T.S."/>
            <person name="Nielsen J.B."/>
            <person name="Lee S.Y."/>
            <person name="Weber T."/>
        </authorList>
    </citation>
    <scope>NUCLEOTIDE SEQUENCE [LARGE SCALE GENOMIC DNA]</scope>
    <source>
        <strain evidence="20 21">DSM 40191</strain>
    </source>
</reference>
<proteinExistence type="inferred from homology"/>
<dbReference type="InterPro" id="IPR003763">
    <property type="entry name" value="CDP-diacylglyc_Pase"/>
</dbReference>
<keyword evidence="8" id="KW-0444">Lipid biosynthesis</keyword>
<feature type="signal peptide" evidence="19">
    <location>
        <begin position="1"/>
        <end position="35"/>
    </location>
</feature>
<dbReference type="AlphaFoldDB" id="A0A7H1Q686"/>
<dbReference type="GO" id="GO:0008715">
    <property type="term" value="F:CDP-diacylglycerol diphosphatase activity"/>
    <property type="evidence" value="ECO:0007669"/>
    <property type="project" value="UniProtKB-EC"/>
</dbReference>
<evidence type="ECO:0000256" key="16">
    <source>
        <dbReference type="ARBA" id="ARBA00032888"/>
    </source>
</evidence>
<evidence type="ECO:0000256" key="17">
    <source>
        <dbReference type="ARBA" id="ARBA00032892"/>
    </source>
</evidence>
<feature type="region of interest" description="Disordered" evidence="18">
    <location>
        <begin position="41"/>
        <end position="73"/>
    </location>
</feature>
<dbReference type="GO" id="GO:0008654">
    <property type="term" value="P:phospholipid biosynthetic process"/>
    <property type="evidence" value="ECO:0007669"/>
    <property type="project" value="UniProtKB-KW"/>
</dbReference>
<organism evidence="20 21">
    <name type="scientific">Streptomyces griseofuscus</name>
    <dbReference type="NCBI Taxonomy" id="146922"/>
    <lineage>
        <taxon>Bacteria</taxon>
        <taxon>Bacillati</taxon>
        <taxon>Actinomycetota</taxon>
        <taxon>Actinomycetes</taxon>
        <taxon>Kitasatosporales</taxon>
        <taxon>Streptomycetaceae</taxon>
        <taxon>Streptomyces</taxon>
    </lineage>
</organism>
<dbReference type="KEGG" id="sgf:HEP81_05564"/>
<comment type="similarity">
    <text evidence="5">Belongs to the Cdh family.</text>
</comment>
<feature type="compositionally biased region" description="Low complexity" evidence="18">
    <location>
        <begin position="41"/>
        <end position="56"/>
    </location>
</feature>
<keyword evidence="9" id="KW-0812">Transmembrane</keyword>
<dbReference type="SUPFAM" id="SSF54197">
    <property type="entry name" value="HIT-like"/>
    <property type="match status" value="1"/>
</dbReference>
<keyword evidence="15" id="KW-1208">Phospholipid metabolism</keyword>
<dbReference type="GeneID" id="91465108"/>
<name>A0A7H1Q686_9ACTN</name>
<evidence type="ECO:0000256" key="8">
    <source>
        <dbReference type="ARBA" id="ARBA00022516"/>
    </source>
</evidence>
<sequence length="309" mass="33195">MSDQKNTDEFPRRRFVALSGTVGGAALLTGAGVMAGTTATADAAHGGPTPTPSCSTTPPPGGASPCPPSQLQPLCGSPNDDDLLWNDVKYCTQGITPPPSQGKPDCLKVTPNYVVLHGSPENTHNYLLLPSCRITGIECPFIHMDSAANYWHEAWENARHGGSIPVQYANIGLGINSQHARRYQQLHIHMAGIRPSTQRRLQELEAQGRMATQPSQWAAPGNQAPVSGPAGSGDRVYRILKLQDLQQNPFTLLYRNVVVPNSLNMADQTLIVVPKMTAAGFFAGSFYVLNSDTSLHDGTSTCDYLLVYS</sequence>
<evidence type="ECO:0000256" key="9">
    <source>
        <dbReference type="ARBA" id="ARBA00022692"/>
    </source>
</evidence>
<dbReference type="GO" id="GO:0005886">
    <property type="term" value="C:plasma membrane"/>
    <property type="evidence" value="ECO:0007669"/>
    <property type="project" value="UniProtKB-SubCell"/>
</dbReference>
<dbReference type="EC" id="3.6.1.26" evidence="6"/>
<feature type="compositionally biased region" description="Pro residues" evidence="18">
    <location>
        <begin position="57"/>
        <end position="70"/>
    </location>
</feature>
<evidence type="ECO:0000256" key="4">
    <source>
        <dbReference type="ARBA" id="ARBA00005189"/>
    </source>
</evidence>
<keyword evidence="11" id="KW-1133">Transmembrane helix</keyword>
<evidence type="ECO:0000256" key="3">
    <source>
        <dbReference type="ARBA" id="ARBA00004927"/>
    </source>
</evidence>
<comment type="subcellular location">
    <subcellularLocation>
        <location evidence="2">Cell membrane</location>
        <topology evidence="2">Single-pass membrane protein</topology>
    </subcellularLocation>
</comment>
<evidence type="ECO:0000256" key="14">
    <source>
        <dbReference type="ARBA" id="ARBA00023209"/>
    </source>
</evidence>
<dbReference type="Proteomes" id="UP000516422">
    <property type="component" value="Chromosome"/>
</dbReference>
<protein>
    <recommendedName>
        <fullName evidence="6">CDP-diacylglycerol diphosphatase</fullName>
        <ecNumber evidence="6">3.6.1.26</ecNumber>
    </recommendedName>
    <alternativeName>
        <fullName evidence="16">CDP-diacylglycerol phosphatidylhydrolase</fullName>
    </alternativeName>
    <alternativeName>
        <fullName evidence="17">CDP-diglyceride hydrolase</fullName>
    </alternativeName>
</protein>
<evidence type="ECO:0000256" key="2">
    <source>
        <dbReference type="ARBA" id="ARBA00004162"/>
    </source>
</evidence>
<evidence type="ECO:0000313" key="20">
    <source>
        <dbReference type="EMBL" id="QNT95816.1"/>
    </source>
</evidence>
<dbReference type="EMBL" id="CP051006">
    <property type="protein sequence ID" value="QNT95816.1"/>
    <property type="molecule type" value="Genomic_DNA"/>
</dbReference>
<comment type="pathway">
    <text evidence="4">Lipid metabolism.</text>
</comment>
<evidence type="ECO:0000256" key="15">
    <source>
        <dbReference type="ARBA" id="ARBA00023264"/>
    </source>
</evidence>
<keyword evidence="12" id="KW-0443">Lipid metabolism</keyword>
<dbReference type="UniPathway" id="UPA00609">
    <property type="reaction ID" value="UER00664"/>
</dbReference>
<evidence type="ECO:0000256" key="1">
    <source>
        <dbReference type="ARBA" id="ARBA00001007"/>
    </source>
</evidence>
<comment type="catalytic activity">
    <reaction evidence="1">
        <text>a CDP-1,2-diacyl-sn-glycerol + H2O = a 1,2-diacyl-sn-glycero-3-phosphate + CMP + 2 H(+)</text>
        <dbReference type="Rhea" id="RHEA:15221"/>
        <dbReference type="ChEBI" id="CHEBI:15377"/>
        <dbReference type="ChEBI" id="CHEBI:15378"/>
        <dbReference type="ChEBI" id="CHEBI:58332"/>
        <dbReference type="ChEBI" id="CHEBI:58608"/>
        <dbReference type="ChEBI" id="CHEBI:60377"/>
        <dbReference type="EC" id="3.6.1.26"/>
    </reaction>
</comment>
<evidence type="ECO:0000256" key="5">
    <source>
        <dbReference type="ARBA" id="ARBA00006435"/>
    </source>
</evidence>
<evidence type="ECO:0000256" key="12">
    <source>
        <dbReference type="ARBA" id="ARBA00023098"/>
    </source>
</evidence>
<evidence type="ECO:0000256" key="10">
    <source>
        <dbReference type="ARBA" id="ARBA00022801"/>
    </source>
</evidence>
<feature type="chain" id="PRO_5038787880" description="CDP-diacylglycerol diphosphatase" evidence="19">
    <location>
        <begin position="36"/>
        <end position="309"/>
    </location>
</feature>
<dbReference type="GO" id="GO:0046342">
    <property type="term" value="P:CDP-diacylglycerol catabolic process"/>
    <property type="evidence" value="ECO:0007669"/>
    <property type="project" value="UniProtKB-UniPathway"/>
</dbReference>
<gene>
    <name evidence="20" type="primary">cdh_2</name>
    <name evidence="20" type="ORF">HEP81_05564</name>
</gene>
<dbReference type="Pfam" id="PF02611">
    <property type="entry name" value="CDH"/>
    <property type="match status" value="1"/>
</dbReference>
<dbReference type="InterPro" id="IPR006311">
    <property type="entry name" value="TAT_signal"/>
</dbReference>
<accession>A0A7H1Q686</accession>